<keyword evidence="6" id="KW-0328">Glycosyltransferase</keyword>
<proteinExistence type="predicted"/>
<keyword evidence="4" id="KW-0444">Lipid biosynthesis</keyword>
<protein>
    <recommendedName>
        <fullName evidence="3 10">Lipid-A-disaccharide synthase</fullName>
        <ecNumber evidence="2 10">2.4.1.182</ecNumber>
    </recommendedName>
</protein>
<comment type="catalytic activity">
    <reaction evidence="9">
        <text>a lipid X + a UDP-2-N,3-O-bis[(3R)-3-hydroxyacyl]-alpha-D-glucosamine = a lipid A disaccharide + UDP + H(+)</text>
        <dbReference type="Rhea" id="RHEA:67828"/>
        <dbReference type="ChEBI" id="CHEBI:15378"/>
        <dbReference type="ChEBI" id="CHEBI:58223"/>
        <dbReference type="ChEBI" id="CHEBI:137748"/>
        <dbReference type="ChEBI" id="CHEBI:176338"/>
        <dbReference type="ChEBI" id="CHEBI:176343"/>
        <dbReference type="EC" id="2.4.1.182"/>
    </reaction>
</comment>
<dbReference type="GO" id="GO:0005543">
    <property type="term" value="F:phospholipid binding"/>
    <property type="evidence" value="ECO:0007669"/>
    <property type="project" value="TreeGrafter"/>
</dbReference>
<keyword evidence="5" id="KW-0441">Lipid A biosynthesis</keyword>
<dbReference type="Proteomes" id="UP000288227">
    <property type="component" value="Unassembled WGS sequence"/>
</dbReference>
<dbReference type="NCBIfam" id="TIGR00215">
    <property type="entry name" value="lpxB"/>
    <property type="match status" value="1"/>
</dbReference>
<dbReference type="PANTHER" id="PTHR30372:SF4">
    <property type="entry name" value="LIPID-A-DISACCHARIDE SYNTHASE, MITOCHONDRIAL-RELATED"/>
    <property type="match status" value="1"/>
</dbReference>
<dbReference type="GO" id="GO:0008915">
    <property type="term" value="F:lipid-A-disaccharide synthase activity"/>
    <property type="evidence" value="ECO:0007669"/>
    <property type="project" value="UniProtKB-UniRule"/>
</dbReference>
<dbReference type="RefSeq" id="WP_127123518.1">
    <property type="nucleotide sequence ID" value="NZ_BHXQ01000005.1"/>
</dbReference>
<evidence type="ECO:0000313" key="12">
    <source>
        <dbReference type="Proteomes" id="UP000288227"/>
    </source>
</evidence>
<keyword evidence="8" id="KW-0443">Lipid metabolism</keyword>
<evidence type="ECO:0000256" key="5">
    <source>
        <dbReference type="ARBA" id="ARBA00022556"/>
    </source>
</evidence>
<accession>A0A401UDC5</accession>
<dbReference type="EC" id="2.4.1.182" evidence="2 10"/>
<dbReference type="GO" id="GO:0016020">
    <property type="term" value="C:membrane"/>
    <property type="evidence" value="ECO:0007669"/>
    <property type="project" value="GOC"/>
</dbReference>
<dbReference type="Gene3D" id="3.40.50.2000">
    <property type="entry name" value="Glycogen Phosphorylase B"/>
    <property type="match status" value="2"/>
</dbReference>
<dbReference type="AlphaFoldDB" id="A0A401UDC5"/>
<dbReference type="SUPFAM" id="SSF53756">
    <property type="entry name" value="UDP-Glycosyltransferase/glycogen phosphorylase"/>
    <property type="match status" value="1"/>
</dbReference>
<keyword evidence="12" id="KW-1185">Reference proteome</keyword>
<evidence type="ECO:0000256" key="10">
    <source>
        <dbReference type="NCBIfam" id="TIGR00215"/>
    </source>
</evidence>
<organism evidence="11 12">
    <name type="scientific">Chryseotalea sanaruensis</name>
    <dbReference type="NCBI Taxonomy" id="2482724"/>
    <lineage>
        <taxon>Bacteria</taxon>
        <taxon>Pseudomonadati</taxon>
        <taxon>Bacteroidota</taxon>
        <taxon>Cytophagia</taxon>
        <taxon>Cytophagales</taxon>
        <taxon>Chryseotaleaceae</taxon>
        <taxon>Chryseotalea</taxon>
    </lineage>
</organism>
<evidence type="ECO:0000256" key="8">
    <source>
        <dbReference type="ARBA" id="ARBA00023098"/>
    </source>
</evidence>
<dbReference type="GO" id="GO:0009245">
    <property type="term" value="P:lipid A biosynthetic process"/>
    <property type="evidence" value="ECO:0007669"/>
    <property type="project" value="UniProtKB-UniRule"/>
</dbReference>
<sequence>MKYYIVAGERSGDLHGSNLIKAIKQHDAEATFKGFGGDYMQESGLDLSVHYKDMAFMGFIEFLTNLHTIANYIKQCKTEITTWKPDVVILIDYAGFNRRIGKFCKDNGITVYYYISPKVWAWRQGRAWSLKASIDKMFVILPFEKAFFKRKVDWDVDYVGNPVLDAVKDFKPSEDFKKKYQWPADKKLIALLPGSRAQELKYIIPVMADVVKMNPTFHFAVATVSNLDRKSYKAFEEFSNVTFVEEATYDLLSYAKAAIVTSGTATLETTLFNVPQIVVYKTSTFNYFIAKRVIQVPFISLVNLIADREVVKEMIQELCTPQTVSAELAQLMIDTERRRFVLAGNEEVYKILDIGSASSNAGRLMVKYLTEKTN</sequence>
<evidence type="ECO:0000256" key="3">
    <source>
        <dbReference type="ARBA" id="ARBA00020902"/>
    </source>
</evidence>
<dbReference type="OrthoDB" id="9801642at2"/>
<dbReference type="EMBL" id="BHXQ01000005">
    <property type="protein sequence ID" value="GCC52879.1"/>
    <property type="molecule type" value="Genomic_DNA"/>
</dbReference>
<evidence type="ECO:0000256" key="7">
    <source>
        <dbReference type="ARBA" id="ARBA00022679"/>
    </source>
</evidence>
<keyword evidence="7" id="KW-0808">Transferase</keyword>
<dbReference type="Pfam" id="PF02684">
    <property type="entry name" value="LpxB"/>
    <property type="match status" value="1"/>
</dbReference>
<evidence type="ECO:0000256" key="1">
    <source>
        <dbReference type="ARBA" id="ARBA00002056"/>
    </source>
</evidence>
<dbReference type="PANTHER" id="PTHR30372">
    <property type="entry name" value="LIPID-A-DISACCHARIDE SYNTHASE"/>
    <property type="match status" value="1"/>
</dbReference>
<name>A0A401UDC5_9BACT</name>
<evidence type="ECO:0000256" key="9">
    <source>
        <dbReference type="ARBA" id="ARBA00048975"/>
    </source>
</evidence>
<dbReference type="InterPro" id="IPR003835">
    <property type="entry name" value="Glyco_trans_19"/>
</dbReference>
<evidence type="ECO:0000256" key="6">
    <source>
        <dbReference type="ARBA" id="ARBA00022676"/>
    </source>
</evidence>
<comment type="caution">
    <text evidence="11">The sequence shown here is derived from an EMBL/GenBank/DDBJ whole genome shotgun (WGS) entry which is preliminary data.</text>
</comment>
<evidence type="ECO:0000256" key="2">
    <source>
        <dbReference type="ARBA" id="ARBA00012687"/>
    </source>
</evidence>
<evidence type="ECO:0000256" key="4">
    <source>
        <dbReference type="ARBA" id="ARBA00022516"/>
    </source>
</evidence>
<comment type="function">
    <text evidence="1">Condensation of UDP-2,3-diacylglucosamine and 2,3-diacylglucosamine-1-phosphate to form lipid A disaccharide, a precursor of lipid A, a phosphorylated glycolipid that anchors the lipopolysaccharide to the outer membrane of the cell.</text>
</comment>
<reference evidence="11 12" key="1">
    <citation type="submission" date="2018-11" db="EMBL/GenBank/DDBJ databases">
        <title>Chryseotalea sanarue gen. nov., sp., nov., a member of the family Cytophagaceae, isolated from a brackish lake in Hamamatsu Japan.</title>
        <authorList>
            <person name="Maejima Y."/>
            <person name="Iino T."/>
            <person name="Muraguchi Y."/>
            <person name="Fukuda K."/>
            <person name="Ohkuma M."/>
            <person name="Moriuchi R."/>
            <person name="Dohra H."/>
            <person name="Kimbara K."/>
            <person name="Shintani M."/>
        </authorList>
    </citation>
    <scope>NUCLEOTIDE SEQUENCE [LARGE SCALE GENOMIC DNA]</scope>
    <source>
        <strain evidence="11 12">Ys</strain>
    </source>
</reference>
<evidence type="ECO:0000313" key="11">
    <source>
        <dbReference type="EMBL" id="GCC52879.1"/>
    </source>
</evidence>
<gene>
    <name evidence="11" type="ORF">SanaruYs_31180</name>
</gene>